<dbReference type="SUPFAM" id="SSF53474">
    <property type="entry name" value="alpha/beta-Hydrolases"/>
    <property type="match status" value="1"/>
</dbReference>
<dbReference type="InterPro" id="IPR001031">
    <property type="entry name" value="Thioesterase"/>
</dbReference>
<accession>A0A484RLW4</accession>
<comment type="similarity">
    <text evidence="1">Belongs to the thioesterase family.</text>
</comment>
<dbReference type="EMBL" id="CAADIH010000037">
    <property type="protein sequence ID" value="VFR51178.1"/>
    <property type="molecule type" value="Genomic_DNA"/>
</dbReference>
<dbReference type="GO" id="GO:0016787">
    <property type="term" value="F:hydrolase activity"/>
    <property type="evidence" value="ECO:0007669"/>
    <property type="project" value="UniProtKB-KW"/>
</dbReference>
<evidence type="ECO:0000259" key="3">
    <source>
        <dbReference type="SMART" id="SM00824"/>
    </source>
</evidence>
<dbReference type="Gene3D" id="3.40.50.1820">
    <property type="entry name" value="alpha/beta hydrolase"/>
    <property type="match status" value="1"/>
</dbReference>
<evidence type="ECO:0000313" key="4">
    <source>
        <dbReference type="EMBL" id="VFR51178.1"/>
    </source>
</evidence>
<evidence type="ECO:0000256" key="2">
    <source>
        <dbReference type="ARBA" id="ARBA00022801"/>
    </source>
</evidence>
<name>A0A484RLW4_9ZZZZ</name>
<protein>
    <submittedName>
        <fullName evidence="4">Iron aquisition yersiniabactin synthesis enzyme (YbtT,resembles thioesterases)</fullName>
    </submittedName>
</protein>
<dbReference type="PANTHER" id="PTHR11487:SF0">
    <property type="entry name" value="S-ACYL FATTY ACID SYNTHASE THIOESTERASE, MEDIUM CHAIN"/>
    <property type="match status" value="1"/>
</dbReference>
<dbReference type="Pfam" id="PF00975">
    <property type="entry name" value="Thioesterase"/>
    <property type="match status" value="1"/>
</dbReference>
<dbReference type="InterPro" id="IPR012223">
    <property type="entry name" value="TEII"/>
</dbReference>
<dbReference type="AlphaFoldDB" id="A0A484RLW4"/>
<dbReference type="InterPro" id="IPR029058">
    <property type="entry name" value="AB_hydrolase_fold"/>
</dbReference>
<keyword evidence="2" id="KW-0378">Hydrolase</keyword>
<dbReference type="SMART" id="SM00824">
    <property type="entry name" value="PKS_TE"/>
    <property type="match status" value="1"/>
</dbReference>
<feature type="domain" description="Thioesterase TesA-like" evidence="3">
    <location>
        <begin position="2"/>
        <end position="224"/>
    </location>
</feature>
<organism evidence="4">
    <name type="scientific">plant metagenome</name>
    <dbReference type="NCBI Taxonomy" id="1297885"/>
    <lineage>
        <taxon>unclassified sequences</taxon>
        <taxon>metagenomes</taxon>
        <taxon>organismal metagenomes</taxon>
    </lineage>
</organism>
<gene>
    <name evidence="4" type="ORF">BER2_3850</name>
</gene>
<dbReference type="PANTHER" id="PTHR11487">
    <property type="entry name" value="THIOESTERASE"/>
    <property type="match status" value="1"/>
</dbReference>
<dbReference type="InterPro" id="IPR020802">
    <property type="entry name" value="TesA-like"/>
</dbReference>
<proteinExistence type="inferred from homology"/>
<reference evidence="4" key="1">
    <citation type="submission" date="2019-03" db="EMBL/GenBank/DDBJ databases">
        <authorList>
            <person name="Danneels B."/>
        </authorList>
    </citation>
    <scope>NUCLEOTIDE SEQUENCE</scope>
</reference>
<evidence type="ECO:0000256" key="1">
    <source>
        <dbReference type="ARBA" id="ARBA00007169"/>
    </source>
</evidence>
<dbReference type="GO" id="GO:0008610">
    <property type="term" value="P:lipid biosynthetic process"/>
    <property type="evidence" value="ECO:0007669"/>
    <property type="project" value="TreeGrafter"/>
</dbReference>
<sequence>MLCPFAGGSASAFRSWRDLEPASLHVWLAVYPGRDQRMNETCAASIDELADQVLTAIDAHQLACHRLIVAGHSMGAQVAYETCVRLEQQGSTPLGLVLSGCHAPHSRGRRLISHLEDRAFVEQLVAIGGGTEELVNRPSLWPVFMPMLRADFKATESYWHPQKLVADRRLQTPVLLIYGSADQEAWRSEVDAWKSWLSDSKGPVAIAGDHFYATRRPRAFLEHIRRRFELHFAHTPMCAFKQRSMV</sequence>